<dbReference type="AlphaFoldDB" id="A0AA38KST5"/>
<dbReference type="Proteomes" id="UP001163798">
    <property type="component" value="Unassembled WGS sequence"/>
</dbReference>
<protein>
    <submittedName>
        <fullName evidence="2">Uncharacterized protein</fullName>
    </submittedName>
</protein>
<feature type="compositionally biased region" description="Acidic residues" evidence="1">
    <location>
        <begin position="257"/>
        <end position="271"/>
    </location>
</feature>
<organism evidence="2 3">
    <name type="scientific">Lentinula aff. detonsa</name>
    <dbReference type="NCBI Taxonomy" id="2804958"/>
    <lineage>
        <taxon>Eukaryota</taxon>
        <taxon>Fungi</taxon>
        <taxon>Dikarya</taxon>
        <taxon>Basidiomycota</taxon>
        <taxon>Agaricomycotina</taxon>
        <taxon>Agaricomycetes</taxon>
        <taxon>Agaricomycetidae</taxon>
        <taxon>Agaricales</taxon>
        <taxon>Marasmiineae</taxon>
        <taxon>Omphalotaceae</taxon>
        <taxon>Lentinula</taxon>
    </lineage>
</organism>
<proteinExistence type="predicted"/>
<feature type="region of interest" description="Disordered" evidence="1">
    <location>
        <begin position="99"/>
        <end position="136"/>
    </location>
</feature>
<feature type="compositionally biased region" description="Basic residues" evidence="1">
    <location>
        <begin position="102"/>
        <end position="119"/>
    </location>
</feature>
<feature type="region of interest" description="Disordered" evidence="1">
    <location>
        <begin position="253"/>
        <end position="278"/>
    </location>
</feature>
<accession>A0AA38KST5</accession>
<dbReference type="EMBL" id="MU794276">
    <property type="protein sequence ID" value="KAJ3779742.1"/>
    <property type="molecule type" value="Genomic_DNA"/>
</dbReference>
<comment type="caution">
    <text evidence="2">The sequence shown here is derived from an EMBL/GenBank/DDBJ whole genome shotgun (WGS) entry which is preliminary data.</text>
</comment>
<evidence type="ECO:0000313" key="2">
    <source>
        <dbReference type="EMBL" id="KAJ3779742.1"/>
    </source>
</evidence>
<feature type="region of interest" description="Disordered" evidence="1">
    <location>
        <begin position="349"/>
        <end position="369"/>
    </location>
</feature>
<sequence>MSSIVIWSFRSNSTASSSTVGVNRDHGGSTLPARAFPAVSSIAELIAMKKQGSLSALPLRIRIPGGADSVQAGDEPLKGKRKRNTDKYIAALEELKDDLPSKAKKTKATTRRGKPKIKRGGGTGNNGSADEGDDKSRMKSLVNQISRLTRNLPKSIPEGAPNGKIAVSLDEEGESGWAVFNKFFDRTFGEDTRNSSGRLQHLTRGEHGMNFVNRYLVSVVDNYLEDPQFPVDLAVGKLMRLCDELRILAGAVNQEDDHGEEDSREDEDDGDYFYHSRTRSPSLEVGDVMYNSDGEEIVDEDDAGPSSHRNVAPSESEEETMDRKVKTRAKADKGKENWVAFKSSSRKVRMSREDMDVSSEEESDGQSALRKIEEVERIQRGPKSNTRDFWTERLVTEKGKLRDYNQSNVFQVLDTGWTFRI</sequence>
<feature type="region of interest" description="Disordered" evidence="1">
    <location>
        <begin position="296"/>
        <end position="329"/>
    </location>
</feature>
<gene>
    <name evidence="2" type="ORF">GGU10DRAFT_381858</name>
</gene>
<evidence type="ECO:0000313" key="3">
    <source>
        <dbReference type="Proteomes" id="UP001163798"/>
    </source>
</evidence>
<name>A0AA38KST5_9AGAR</name>
<keyword evidence="3" id="KW-1185">Reference proteome</keyword>
<feature type="region of interest" description="Disordered" evidence="1">
    <location>
        <begin position="65"/>
        <end position="85"/>
    </location>
</feature>
<reference evidence="2" key="1">
    <citation type="submission" date="2022-08" db="EMBL/GenBank/DDBJ databases">
        <authorList>
            <consortium name="DOE Joint Genome Institute"/>
            <person name="Min B."/>
            <person name="Riley R."/>
            <person name="Sierra-Patev S."/>
            <person name="Naranjo-Ortiz M."/>
            <person name="Looney B."/>
            <person name="Konkel Z."/>
            <person name="Slot J.C."/>
            <person name="Sakamoto Y."/>
            <person name="Steenwyk J.L."/>
            <person name="Rokas A."/>
            <person name="Carro J."/>
            <person name="Camarero S."/>
            <person name="Ferreira P."/>
            <person name="Molpeceres G."/>
            <person name="Ruiz-Duenas F.J."/>
            <person name="Serrano A."/>
            <person name="Henrissat B."/>
            <person name="Drula E."/>
            <person name="Hughes K.W."/>
            <person name="Mata J.L."/>
            <person name="Ishikawa N.K."/>
            <person name="Vargas-Isla R."/>
            <person name="Ushijima S."/>
            <person name="Smith C.A."/>
            <person name="Ahrendt S."/>
            <person name="Andreopoulos W."/>
            <person name="He G."/>
            <person name="Labutti K."/>
            <person name="Lipzen A."/>
            <person name="Ng V."/>
            <person name="Sandor L."/>
            <person name="Barry K."/>
            <person name="Martinez A.T."/>
            <person name="Xiao Y."/>
            <person name="Gibbons J.G."/>
            <person name="Terashima K."/>
            <person name="Hibbett D.S."/>
            <person name="Grigoriev I.V."/>
        </authorList>
    </citation>
    <scope>NUCLEOTIDE SEQUENCE</scope>
    <source>
        <strain evidence="2">TFB10291</strain>
    </source>
</reference>
<evidence type="ECO:0000256" key="1">
    <source>
        <dbReference type="SAM" id="MobiDB-lite"/>
    </source>
</evidence>